<dbReference type="InterPro" id="IPR006202">
    <property type="entry name" value="Neur_chan_lig-bd"/>
</dbReference>
<protein>
    <submittedName>
        <fullName evidence="5">Neur_chan_LBD domain-containing protein</fullName>
    </submittedName>
</protein>
<dbReference type="SUPFAM" id="SSF63712">
    <property type="entry name" value="Nicotinic receptor ligand binding domain-like"/>
    <property type="match status" value="1"/>
</dbReference>
<feature type="domain" description="Neurotransmitter-gated ion-channel ligand-binding" evidence="3">
    <location>
        <begin position="77"/>
        <end position="139"/>
    </location>
</feature>
<reference evidence="5" key="1">
    <citation type="submission" date="2016-11" db="UniProtKB">
        <authorList>
            <consortium name="WormBaseParasite"/>
        </authorList>
    </citation>
    <scope>IDENTIFICATION</scope>
</reference>
<dbReference type="InterPro" id="IPR036719">
    <property type="entry name" value="Neuro-gated_channel_TM_sf"/>
</dbReference>
<keyword evidence="2" id="KW-0812">Transmembrane</keyword>
<evidence type="ECO:0000313" key="4">
    <source>
        <dbReference type="Proteomes" id="UP000095283"/>
    </source>
</evidence>
<comment type="subcellular location">
    <subcellularLocation>
        <location evidence="1">Membrane</location>
        <topology evidence="1">Multi-pass membrane protein</topology>
    </subcellularLocation>
</comment>
<dbReference type="Pfam" id="PF02931">
    <property type="entry name" value="Neur_chan_LBD"/>
    <property type="match status" value="1"/>
</dbReference>
<dbReference type="WBParaSite" id="Hba_19404">
    <property type="protein sequence ID" value="Hba_19404"/>
    <property type="gene ID" value="Hba_19404"/>
</dbReference>
<name>A0A1I7XPY6_HETBA</name>
<dbReference type="AlphaFoldDB" id="A0A1I7XPY6"/>
<keyword evidence="2" id="KW-0472">Membrane</keyword>
<feature type="transmembrane region" description="Helical" evidence="2">
    <location>
        <begin position="140"/>
        <end position="158"/>
    </location>
</feature>
<evidence type="ECO:0000259" key="3">
    <source>
        <dbReference type="Pfam" id="PF02931"/>
    </source>
</evidence>
<dbReference type="InterPro" id="IPR038050">
    <property type="entry name" value="Neuro_actylchol_rec"/>
</dbReference>
<dbReference type="Proteomes" id="UP000095283">
    <property type="component" value="Unplaced"/>
</dbReference>
<keyword evidence="2" id="KW-1133">Transmembrane helix</keyword>
<dbReference type="SUPFAM" id="SSF90112">
    <property type="entry name" value="Neurotransmitter-gated ion-channel transmembrane pore"/>
    <property type="match status" value="1"/>
</dbReference>
<dbReference type="Gene3D" id="1.20.58.390">
    <property type="entry name" value="Neurotransmitter-gated ion-channel transmembrane domain"/>
    <property type="match status" value="1"/>
</dbReference>
<dbReference type="GO" id="GO:0005230">
    <property type="term" value="F:extracellular ligand-gated monoatomic ion channel activity"/>
    <property type="evidence" value="ECO:0007669"/>
    <property type="project" value="InterPro"/>
</dbReference>
<dbReference type="Gene3D" id="2.70.170.10">
    <property type="entry name" value="Neurotransmitter-gated ion-channel ligand-binding domain"/>
    <property type="match status" value="1"/>
</dbReference>
<proteinExistence type="predicted"/>
<sequence>MKTHITLEGEQYPSHRLPGYKDVRVLLAKDIHTPKARSHLMIKFVSLNLAHGHFTDMHWTYKSIPTITQFKRLQNKKMAREVESNVELNADHSMDLSTYVLNGEWTIVSSPAVRQVNYYKCCPEPYPTVKYCMHLRRRTLYYEMTILLAIVFFLSMVSEMTPPTSEAVPLIGTVNRKSRIQKIVAKKGEHVQLQYNKT</sequence>
<evidence type="ECO:0000256" key="2">
    <source>
        <dbReference type="SAM" id="Phobius"/>
    </source>
</evidence>
<dbReference type="InterPro" id="IPR036734">
    <property type="entry name" value="Neur_chan_lig-bd_sf"/>
</dbReference>
<evidence type="ECO:0000313" key="5">
    <source>
        <dbReference type="WBParaSite" id="Hba_19404"/>
    </source>
</evidence>
<dbReference type="GO" id="GO:0016020">
    <property type="term" value="C:membrane"/>
    <property type="evidence" value="ECO:0007669"/>
    <property type="project" value="UniProtKB-SubCell"/>
</dbReference>
<accession>A0A1I7XPY6</accession>
<keyword evidence="4" id="KW-1185">Reference proteome</keyword>
<evidence type="ECO:0000256" key="1">
    <source>
        <dbReference type="ARBA" id="ARBA00004141"/>
    </source>
</evidence>
<organism evidence="4 5">
    <name type="scientific">Heterorhabditis bacteriophora</name>
    <name type="common">Entomopathogenic nematode worm</name>
    <dbReference type="NCBI Taxonomy" id="37862"/>
    <lineage>
        <taxon>Eukaryota</taxon>
        <taxon>Metazoa</taxon>
        <taxon>Ecdysozoa</taxon>
        <taxon>Nematoda</taxon>
        <taxon>Chromadorea</taxon>
        <taxon>Rhabditida</taxon>
        <taxon>Rhabditina</taxon>
        <taxon>Rhabditomorpha</taxon>
        <taxon>Strongyloidea</taxon>
        <taxon>Heterorhabditidae</taxon>
        <taxon>Heterorhabditis</taxon>
    </lineage>
</organism>